<gene>
    <name evidence="1" type="ORF">GCM10007108_04360</name>
</gene>
<sequence>MCAPVSPSISSVVECLRSQSGDILVVRGFPDAYVVDESVASLAEARGYSAIVCLGSVKQGMASRVPVVFEGESAVPALGRNDGWDDTVEISGSRFSTGTLARVEGGYVGLVPKREEKRIVFSAGVIRLKSAIMAMDYRRGLLREN</sequence>
<protein>
    <submittedName>
        <fullName evidence="1">Uncharacterized protein</fullName>
    </submittedName>
</protein>
<accession>A0AA37BQ83</accession>
<evidence type="ECO:0000313" key="2">
    <source>
        <dbReference type="Proteomes" id="UP000632195"/>
    </source>
</evidence>
<dbReference type="Proteomes" id="UP000632195">
    <property type="component" value="Unassembled WGS sequence"/>
</dbReference>
<reference evidence="1" key="1">
    <citation type="journal article" date="2014" name="Int. J. Syst. Evol. Microbiol.">
        <title>Complete genome sequence of Corynebacterium casei LMG S-19264T (=DSM 44701T), isolated from a smear-ripened cheese.</title>
        <authorList>
            <consortium name="US DOE Joint Genome Institute (JGI-PGF)"/>
            <person name="Walter F."/>
            <person name="Albersmeier A."/>
            <person name="Kalinowski J."/>
            <person name="Ruckert C."/>
        </authorList>
    </citation>
    <scope>NUCLEOTIDE SEQUENCE</scope>
    <source>
        <strain evidence="1">JCM 13583</strain>
    </source>
</reference>
<reference evidence="1" key="2">
    <citation type="submission" date="2022-09" db="EMBL/GenBank/DDBJ databases">
        <authorList>
            <person name="Sun Q."/>
            <person name="Ohkuma M."/>
        </authorList>
    </citation>
    <scope>NUCLEOTIDE SEQUENCE</scope>
    <source>
        <strain evidence="1">JCM 13583</strain>
    </source>
</reference>
<keyword evidence="2" id="KW-1185">Reference proteome</keyword>
<dbReference type="EMBL" id="BMNY01000001">
    <property type="protein sequence ID" value="GGM69408.1"/>
    <property type="molecule type" value="Genomic_DNA"/>
</dbReference>
<comment type="caution">
    <text evidence="1">The sequence shown here is derived from an EMBL/GenBank/DDBJ whole genome shotgun (WGS) entry which is preliminary data.</text>
</comment>
<evidence type="ECO:0000313" key="1">
    <source>
        <dbReference type="EMBL" id="GGM69408.1"/>
    </source>
</evidence>
<name>A0AA37BQ83_9ARCH</name>
<dbReference type="AlphaFoldDB" id="A0AA37BQ83"/>
<proteinExistence type="predicted"/>
<organism evidence="1 2">
    <name type="scientific">Thermogymnomonas acidicola</name>
    <dbReference type="NCBI Taxonomy" id="399579"/>
    <lineage>
        <taxon>Archaea</taxon>
        <taxon>Methanobacteriati</taxon>
        <taxon>Thermoplasmatota</taxon>
        <taxon>Thermoplasmata</taxon>
        <taxon>Thermoplasmatales</taxon>
        <taxon>Thermogymnomonas</taxon>
    </lineage>
</organism>